<proteinExistence type="predicted"/>
<protein>
    <submittedName>
        <fullName evidence="2">Uncharacterized protein</fullName>
    </submittedName>
</protein>
<dbReference type="PROSITE" id="PS51257">
    <property type="entry name" value="PROKAR_LIPOPROTEIN"/>
    <property type="match status" value="1"/>
</dbReference>
<comment type="caution">
    <text evidence="2">The sequence shown here is derived from an EMBL/GenBank/DDBJ whole genome shotgun (WGS) entry which is preliminary data.</text>
</comment>
<dbReference type="RefSeq" id="WP_147758256.1">
    <property type="nucleotide sequence ID" value="NZ_SAXT01000004.1"/>
</dbReference>
<feature type="region of interest" description="Disordered" evidence="1">
    <location>
        <begin position="41"/>
        <end position="69"/>
    </location>
</feature>
<dbReference type="Proteomes" id="UP000325116">
    <property type="component" value="Unassembled WGS sequence"/>
</dbReference>
<dbReference type="EMBL" id="SAXT01000004">
    <property type="protein sequence ID" value="TXJ12286.1"/>
    <property type="molecule type" value="Genomic_DNA"/>
</dbReference>
<name>A0A5C8CH74_9SPIR</name>
<dbReference type="AlphaFoldDB" id="A0A5C8CH74"/>
<evidence type="ECO:0000256" key="1">
    <source>
        <dbReference type="SAM" id="MobiDB-lite"/>
    </source>
</evidence>
<evidence type="ECO:0000313" key="3">
    <source>
        <dbReference type="Proteomes" id="UP000325116"/>
    </source>
</evidence>
<sequence>MTRLKTIKVSNRIAVILLIAIFSIVGIVACGGAQDISASNGEGFVTNPDKSDSTGSTGPTETPGASGQPCAYPENTYWELYAPFITWDNTLPVSYLDTNTLSEYWRKHIKRAGSNDNTQWIIRDGDNRRIDPRDGNYYYFDKNMDIVYMHQTDNNKYQIKVKEFLGGVIVRYNIDFTGKVPDPPVYTIGGLYRNTLNRESDNSKGEKGYTKYDNSPLNEFMREIHHWGEGDLTVLLMNVGYATIDFRYNMSFPFSYEFGVDEYYCTVDGNYRKDPTYFLGQNPTNYLGVEWKNYWHEKLNVRVNHSHYLDRYNFRFTIAEAYDWWDK</sequence>
<gene>
    <name evidence="2" type="ORF">EPJ80_05715</name>
</gene>
<reference evidence="2 3" key="1">
    <citation type="journal article" date="1992" name="Lakartidningen">
        <title>[Penicillin V and not amoxicillin is the first choice preparation in acute otitis].</title>
        <authorList>
            <person name="Kamme C."/>
            <person name="Lundgren K."/>
            <person name="Prellner K."/>
        </authorList>
    </citation>
    <scope>NUCLEOTIDE SEQUENCE [LARGE SCALE GENOMIC DNA]</scope>
    <source>
        <strain evidence="2 3">W1</strain>
    </source>
</reference>
<evidence type="ECO:0000313" key="2">
    <source>
        <dbReference type="EMBL" id="TXJ12286.1"/>
    </source>
</evidence>
<feature type="compositionally biased region" description="Low complexity" evidence="1">
    <location>
        <begin position="53"/>
        <end position="67"/>
    </location>
</feature>
<organism evidence="2 3">
    <name type="scientific">Brachyspira aalborgi</name>
    <dbReference type="NCBI Taxonomy" id="29522"/>
    <lineage>
        <taxon>Bacteria</taxon>
        <taxon>Pseudomonadati</taxon>
        <taxon>Spirochaetota</taxon>
        <taxon>Spirochaetia</taxon>
        <taxon>Brachyspirales</taxon>
        <taxon>Brachyspiraceae</taxon>
        <taxon>Brachyspira</taxon>
    </lineage>
</organism>
<accession>A0A5C8CH74</accession>